<dbReference type="Proteomes" id="UP001220022">
    <property type="component" value="Unassembled WGS sequence"/>
</dbReference>
<name>A0ABT5YVH2_9ACTN</name>
<comment type="caution">
    <text evidence="1">The sequence shown here is derived from an EMBL/GenBank/DDBJ whole genome shotgun (WGS) entry which is preliminary data.</text>
</comment>
<accession>A0ABT5YVH2</accession>
<protein>
    <submittedName>
        <fullName evidence="1">DUF3800 domain-containing protein</fullName>
    </submittedName>
</protein>
<reference evidence="1 2" key="1">
    <citation type="submission" date="2023-03" db="EMBL/GenBank/DDBJ databases">
        <title>Draft genome sequence of type strain Streptomyces ferralitis JCM 14344.</title>
        <authorList>
            <person name="Klaysubun C."/>
            <person name="Duangmal K."/>
        </authorList>
    </citation>
    <scope>NUCLEOTIDE SEQUENCE [LARGE SCALE GENOMIC DNA]</scope>
    <source>
        <strain evidence="1 2">JCM 14344</strain>
    </source>
</reference>
<dbReference type="EMBL" id="JARHTQ010000002">
    <property type="protein sequence ID" value="MDF2254820.1"/>
    <property type="molecule type" value="Genomic_DNA"/>
</dbReference>
<evidence type="ECO:0000313" key="1">
    <source>
        <dbReference type="EMBL" id="MDF2254820.1"/>
    </source>
</evidence>
<dbReference type="InterPro" id="IPR024524">
    <property type="entry name" value="DUF3800"/>
</dbReference>
<evidence type="ECO:0000313" key="2">
    <source>
        <dbReference type="Proteomes" id="UP001220022"/>
    </source>
</evidence>
<proteinExistence type="predicted"/>
<dbReference type="RefSeq" id="WP_275807976.1">
    <property type="nucleotide sequence ID" value="NZ_BAAANM010000008.1"/>
</dbReference>
<gene>
    <name evidence="1" type="ORF">P2L57_03445</name>
</gene>
<organism evidence="1 2">
    <name type="scientific">Streptantibioticus ferralitis</name>
    <dbReference type="NCBI Taxonomy" id="236510"/>
    <lineage>
        <taxon>Bacteria</taxon>
        <taxon>Bacillati</taxon>
        <taxon>Actinomycetota</taxon>
        <taxon>Actinomycetes</taxon>
        <taxon>Kitasatosporales</taxon>
        <taxon>Streptomycetaceae</taxon>
        <taxon>Streptantibioticus</taxon>
    </lineage>
</organism>
<keyword evidence="2" id="KW-1185">Reference proteome</keyword>
<sequence length="223" mass="25141">MAARIFYIDDSGAESTGYVVYGWAEVDIAQWSKALRRWLDFRKRLYTDAGIPADYELHATQFIPGRGEPSGNRAWDRRKKNRAQVAQNALATIAAMPGTFAGAVYRHTPKRGRAYHGERAAVYEALLADLDARLGATGDHGVIVMDGDGSDPTYQREHRKLKLATRHIVEDPWFLGSNTSQPVQAADLLAYTAYQAVQRHEGKRFMWDWWARLLPAADPPRKI</sequence>
<dbReference type="Pfam" id="PF12686">
    <property type="entry name" value="DUF3800"/>
    <property type="match status" value="1"/>
</dbReference>